<organism evidence="25 26">
    <name type="scientific">Ditylenchus dipsaci</name>
    <dbReference type="NCBI Taxonomy" id="166011"/>
    <lineage>
        <taxon>Eukaryota</taxon>
        <taxon>Metazoa</taxon>
        <taxon>Ecdysozoa</taxon>
        <taxon>Nematoda</taxon>
        <taxon>Chromadorea</taxon>
        <taxon>Rhabditida</taxon>
        <taxon>Tylenchina</taxon>
        <taxon>Tylenchomorpha</taxon>
        <taxon>Sphaerularioidea</taxon>
        <taxon>Anguinidae</taxon>
        <taxon>Anguininae</taxon>
        <taxon>Ditylenchus</taxon>
    </lineage>
</organism>
<keyword evidence="6" id="KW-0597">Phosphoprotein</keyword>
<evidence type="ECO:0000256" key="8">
    <source>
        <dbReference type="ARBA" id="ARBA00022728"/>
    </source>
</evidence>
<dbReference type="Gene3D" id="3.30.70.330">
    <property type="match status" value="2"/>
</dbReference>
<feature type="compositionally biased region" description="Basic and acidic residues" evidence="23">
    <location>
        <begin position="412"/>
        <end position="424"/>
    </location>
</feature>
<evidence type="ECO:0000256" key="2">
    <source>
        <dbReference type="ARBA" id="ARBA00004286"/>
    </source>
</evidence>
<keyword evidence="17" id="KW-0508">mRNA splicing</keyword>
<dbReference type="InterPro" id="IPR034393">
    <property type="entry name" value="TatSF1-like"/>
</dbReference>
<feature type="region of interest" description="Disordered" evidence="23">
    <location>
        <begin position="385"/>
        <end position="424"/>
    </location>
</feature>
<feature type="region of interest" description="Disordered" evidence="23">
    <location>
        <begin position="114"/>
        <end position="146"/>
    </location>
</feature>
<name>A0A915CUA6_9BILA</name>
<evidence type="ECO:0000256" key="9">
    <source>
        <dbReference type="ARBA" id="ARBA00022737"/>
    </source>
</evidence>
<keyword evidence="16" id="KW-0804">Transcription</keyword>
<dbReference type="GO" id="GO:0006281">
    <property type="term" value="P:DNA repair"/>
    <property type="evidence" value="ECO:0007669"/>
    <property type="project" value="UniProtKB-KW"/>
</dbReference>
<proteinExistence type="inferred from homology"/>
<evidence type="ECO:0000256" key="23">
    <source>
        <dbReference type="SAM" id="MobiDB-lite"/>
    </source>
</evidence>
<evidence type="ECO:0000256" key="10">
    <source>
        <dbReference type="ARBA" id="ARBA00022763"/>
    </source>
</evidence>
<evidence type="ECO:0000256" key="15">
    <source>
        <dbReference type="ARBA" id="ARBA00023159"/>
    </source>
</evidence>
<dbReference type="AlphaFoldDB" id="A0A915CUA6"/>
<dbReference type="GO" id="GO:0005684">
    <property type="term" value="C:U2-type spliceosomal complex"/>
    <property type="evidence" value="ECO:0007669"/>
    <property type="project" value="TreeGrafter"/>
</dbReference>
<keyword evidence="14" id="KW-0805">Transcription regulation</keyword>
<dbReference type="WBParaSite" id="jg12685">
    <property type="protein sequence ID" value="jg12685"/>
    <property type="gene ID" value="jg12685"/>
</dbReference>
<dbReference type="GO" id="GO:0003723">
    <property type="term" value="F:RNA binding"/>
    <property type="evidence" value="ECO:0007669"/>
    <property type="project" value="UniProtKB-UniRule"/>
</dbReference>
<dbReference type="SMART" id="SM00360">
    <property type="entry name" value="RRM"/>
    <property type="match status" value="2"/>
</dbReference>
<dbReference type="Proteomes" id="UP000887574">
    <property type="component" value="Unplaced"/>
</dbReference>
<evidence type="ECO:0000256" key="13">
    <source>
        <dbReference type="ARBA" id="ARBA00022990"/>
    </source>
</evidence>
<evidence type="ECO:0000313" key="25">
    <source>
        <dbReference type="Proteomes" id="UP000887574"/>
    </source>
</evidence>
<feature type="domain" description="RRM" evidence="24">
    <location>
        <begin position="163"/>
        <end position="248"/>
    </location>
</feature>
<comment type="subunit">
    <text evidence="20">Component of the 17S U2 SnRNP complex, a ribonucleoprotein complex that contains small nuclear RNA (snRNA) U2 and a number of specific proteins. Within the 17S U2 SnRNP complex, interacts (via UHM region) directly with SF3B1. Component of a complex which is at least composed of HTATSF1/Tat-SF1, the P-TEFb complex components CDK9 and CCNT1, RNA polymerase II, SUPT5H, and NCL/nucleolin. Interacts with GTF2F2/RAP30 and POLR2A. Interacts with TCERG1/CA150. Interacts with (poly-ADP-ribosylated) RPA1; promoting HTATSF1 recruitment to DNA damage sites. Interacts (when phosphorylated) with TOPBP1; promoting recruitment of TOPBP1 to DNA damage sites during S-phase.</text>
</comment>
<protein>
    <recommendedName>
        <fullName evidence="21">17S U2 SnRNP complex component HTATSF1</fullName>
    </recommendedName>
</protein>
<reference evidence="26" key="1">
    <citation type="submission" date="2022-11" db="UniProtKB">
        <authorList>
            <consortium name="WormBaseParasite"/>
        </authorList>
    </citation>
    <scope>IDENTIFICATION</scope>
</reference>
<evidence type="ECO:0000256" key="11">
    <source>
        <dbReference type="ARBA" id="ARBA00022843"/>
    </source>
</evidence>
<dbReference type="PROSITE" id="PS50102">
    <property type="entry name" value="RRM"/>
    <property type="match status" value="1"/>
</dbReference>
<evidence type="ECO:0000256" key="14">
    <source>
        <dbReference type="ARBA" id="ARBA00023015"/>
    </source>
</evidence>
<dbReference type="PANTHER" id="PTHR15608:SF0">
    <property type="entry name" value="HIV TAT-SPECIFIC FACTOR 1"/>
    <property type="match status" value="1"/>
</dbReference>
<evidence type="ECO:0000256" key="6">
    <source>
        <dbReference type="ARBA" id="ARBA00022553"/>
    </source>
</evidence>
<keyword evidence="18" id="KW-0234">DNA repair</keyword>
<dbReference type="GO" id="GO:0005686">
    <property type="term" value="C:U2 snRNP"/>
    <property type="evidence" value="ECO:0007669"/>
    <property type="project" value="TreeGrafter"/>
</dbReference>
<keyword evidence="10" id="KW-0227">DNA damage</keyword>
<keyword evidence="13" id="KW-0007">Acetylation</keyword>
<keyword evidence="19" id="KW-0539">Nucleus</keyword>
<sequence>MEQTAEEPERRYVDGRWLCLCSENNTFMEYLNEEWKSIEESQVEGLKEKWDSAKSSSSAAVASSSAASAQSRCVVDGVQMVWNQTSEQWLPEVDVNEDFLAQYHANYGVSYDYDSMPKPEPASKPVQEKDKEPPLTKEEKKAKKREMEKQAAGWVDIGEDKNTNVYVSGLPSTINEEGFIQLMTKCGVIMNDPRTNKPKIKLYRTENGDPKGDGTCCYVKMESVDLSLQILDGWDLDGHKVHVERAQFQLKGEFDPKKKKRKLTNAQRKKFFETQQKQFEWKPEKPRNYRPVCECTVVLKNMFTLTEIDENAARIIDLKQEVEELCARFGSVKKVVVYDTSPDGVITVAFESVEHSDSAVKMLNGRTVGDHQITATLWDGKTKFKRQETKEERERRERAWDEFLANEQQDAENEKEVTKDSEHL</sequence>
<keyword evidence="12 22" id="KW-0694">RNA-binding</keyword>
<dbReference type="FunFam" id="3.30.70.330:FF:000202">
    <property type="entry name" value="HIV Tat-specific factor 1"/>
    <property type="match status" value="1"/>
</dbReference>
<keyword evidence="7" id="KW-0507">mRNA processing</keyword>
<dbReference type="CDD" id="cd12281">
    <property type="entry name" value="RRM1_TatSF1_like"/>
    <property type="match status" value="1"/>
</dbReference>
<accession>A0A915CUA6</accession>
<evidence type="ECO:0000313" key="26">
    <source>
        <dbReference type="WBParaSite" id="jg12685"/>
    </source>
</evidence>
<evidence type="ECO:0000256" key="19">
    <source>
        <dbReference type="ARBA" id="ARBA00023242"/>
    </source>
</evidence>
<feature type="compositionally biased region" description="Basic and acidic residues" evidence="23">
    <location>
        <begin position="126"/>
        <end position="146"/>
    </location>
</feature>
<feature type="compositionally biased region" description="Basic and acidic residues" evidence="23">
    <location>
        <begin position="385"/>
        <end position="401"/>
    </location>
</feature>
<dbReference type="PANTHER" id="PTHR15608">
    <property type="entry name" value="SPLICING FACTOR U2AF-ASSOCIATED PROTEIN 2"/>
    <property type="match status" value="1"/>
</dbReference>
<evidence type="ECO:0000256" key="7">
    <source>
        <dbReference type="ARBA" id="ARBA00022664"/>
    </source>
</evidence>
<keyword evidence="15" id="KW-0010">Activator</keyword>
<comment type="similarity">
    <text evidence="3">Belongs to the HTATSF1 family.</text>
</comment>
<keyword evidence="11" id="KW-0832">Ubl conjugation</keyword>
<dbReference type="FunFam" id="3.30.70.330:FF:000105">
    <property type="entry name" value="HIV Tat-specific factor 1 homolog"/>
    <property type="match status" value="1"/>
</dbReference>
<evidence type="ECO:0000259" key="24">
    <source>
        <dbReference type="PROSITE" id="PS50102"/>
    </source>
</evidence>
<keyword evidence="8" id="KW-0747">Spliceosome</keyword>
<evidence type="ECO:0000256" key="3">
    <source>
        <dbReference type="ARBA" id="ARBA00007747"/>
    </source>
</evidence>
<keyword evidence="5" id="KW-1017">Isopeptide bond</keyword>
<dbReference type="SUPFAM" id="SSF54928">
    <property type="entry name" value="RNA-binding domain, RBD"/>
    <property type="match status" value="1"/>
</dbReference>
<dbReference type="InterPro" id="IPR012677">
    <property type="entry name" value="Nucleotide-bd_a/b_plait_sf"/>
</dbReference>
<keyword evidence="25" id="KW-1185">Reference proteome</keyword>
<evidence type="ECO:0000256" key="17">
    <source>
        <dbReference type="ARBA" id="ARBA00023187"/>
    </source>
</evidence>
<keyword evidence="4" id="KW-0158">Chromosome</keyword>
<dbReference type="GO" id="GO:0000398">
    <property type="term" value="P:mRNA splicing, via spliceosome"/>
    <property type="evidence" value="ECO:0007669"/>
    <property type="project" value="InterPro"/>
</dbReference>
<comment type="subcellular location">
    <subcellularLocation>
        <location evidence="2">Chromosome</location>
    </subcellularLocation>
    <subcellularLocation>
        <location evidence="1">Nucleus</location>
    </subcellularLocation>
</comment>
<evidence type="ECO:0000256" key="16">
    <source>
        <dbReference type="ARBA" id="ARBA00023163"/>
    </source>
</evidence>
<evidence type="ECO:0000256" key="1">
    <source>
        <dbReference type="ARBA" id="ARBA00004123"/>
    </source>
</evidence>
<keyword evidence="9" id="KW-0677">Repeat</keyword>
<evidence type="ECO:0000256" key="22">
    <source>
        <dbReference type="PROSITE-ProRule" id="PRU00176"/>
    </source>
</evidence>
<dbReference type="InterPro" id="IPR035979">
    <property type="entry name" value="RBD_domain_sf"/>
</dbReference>
<dbReference type="GO" id="GO:0005694">
    <property type="term" value="C:chromosome"/>
    <property type="evidence" value="ECO:0007669"/>
    <property type="project" value="UniProtKB-SubCell"/>
</dbReference>
<evidence type="ECO:0000256" key="20">
    <source>
        <dbReference type="ARBA" id="ARBA00062124"/>
    </source>
</evidence>
<evidence type="ECO:0000256" key="12">
    <source>
        <dbReference type="ARBA" id="ARBA00022884"/>
    </source>
</evidence>
<dbReference type="InterPro" id="IPR000504">
    <property type="entry name" value="RRM_dom"/>
</dbReference>
<dbReference type="Pfam" id="PF00076">
    <property type="entry name" value="RRM_1"/>
    <property type="match status" value="1"/>
</dbReference>
<evidence type="ECO:0000256" key="18">
    <source>
        <dbReference type="ARBA" id="ARBA00023204"/>
    </source>
</evidence>
<evidence type="ECO:0000256" key="5">
    <source>
        <dbReference type="ARBA" id="ARBA00022499"/>
    </source>
</evidence>
<evidence type="ECO:0000256" key="4">
    <source>
        <dbReference type="ARBA" id="ARBA00022454"/>
    </source>
</evidence>
<evidence type="ECO:0000256" key="21">
    <source>
        <dbReference type="ARBA" id="ARBA00073773"/>
    </source>
</evidence>
<dbReference type="InterPro" id="IPR034392">
    <property type="entry name" value="TatSF1-like_RRM1"/>
</dbReference>